<protein>
    <recommendedName>
        <fullName evidence="1">Double jelly roll-like domain-containing protein</fullName>
    </recommendedName>
</protein>
<sequence length="328" mass="37843">MFEQIRYELNGVVIDFNGVVIDSCLKPGITSSIKAYLSLNDNESRSLQMSGWAPSLDNIPTFSTDKKYFSAAIPLKFLLGFAEDYNKIIINASQELILVRSKSDDNSYKSDGTKKATFEIEKIEWRVPHISVNDESRMKLLEILRNDKPIYIPFRKWELYELPALRTTKDDIWSIKSSTNLEKPRYVIVAFQNNKKDNYKADSSVFDNSLITNVRVYLNSDSFPYNNMNLEISKDRYVTAYQMYVAFQHSYYNRTPQPLMDYVQFKDNALYVIDCSKQNDAVKTSTVDLKIEMESEIPFKAGTVAYCLILHDTIVEYTPLSGTVKKII</sequence>
<accession>A0AAW1KMR3</accession>
<comment type="caution">
    <text evidence="2">The sequence shown here is derived from an EMBL/GenBank/DDBJ whole genome shotgun (WGS) entry which is preliminary data.</text>
</comment>
<dbReference type="PANTHER" id="PTHR36159:SF1">
    <property type="entry name" value="RETROVIRUS-RELATED POL POLYPROTEIN FROM TRANSPOSON 412-LIKE PROTEIN"/>
    <property type="match status" value="1"/>
</dbReference>
<evidence type="ECO:0000313" key="2">
    <source>
        <dbReference type="EMBL" id="KAK9720155.1"/>
    </source>
</evidence>
<keyword evidence="3" id="KW-1185">Reference proteome</keyword>
<dbReference type="Proteomes" id="UP001458880">
    <property type="component" value="Unassembled WGS sequence"/>
</dbReference>
<dbReference type="InterPro" id="IPR049512">
    <property type="entry name" value="DJR-like_dom"/>
</dbReference>
<gene>
    <name evidence="2" type="ORF">QE152_g22238</name>
</gene>
<dbReference type="PANTHER" id="PTHR36159">
    <property type="entry name" value="PROTEIN CBG23766"/>
    <property type="match status" value="1"/>
</dbReference>
<evidence type="ECO:0000259" key="1">
    <source>
        <dbReference type="Pfam" id="PF21738"/>
    </source>
</evidence>
<feature type="domain" description="Double jelly roll-like" evidence="1">
    <location>
        <begin position="1"/>
        <end position="315"/>
    </location>
</feature>
<proteinExistence type="predicted"/>
<dbReference type="Pfam" id="PF21738">
    <property type="entry name" value="DJR-like_dom"/>
    <property type="match status" value="1"/>
</dbReference>
<reference evidence="2 3" key="1">
    <citation type="journal article" date="2024" name="BMC Genomics">
        <title>De novo assembly and annotation of Popillia japonica's genome with initial clues to its potential as an invasive pest.</title>
        <authorList>
            <person name="Cucini C."/>
            <person name="Boschi S."/>
            <person name="Funari R."/>
            <person name="Cardaioli E."/>
            <person name="Iannotti N."/>
            <person name="Marturano G."/>
            <person name="Paoli F."/>
            <person name="Bruttini M."/>
            <person name="Carapelli A."/>
            <person name="Frati F."/>
            <person name="Nardi F."/>
        </authorList>
    </citation>
    <scope>NUCLEOTIDE SEQUENCE [LARGE SCALE GENOMIC DNA]</scope>
    <source>
        <strain evidence="2">DMR45628</strain>
    </source>
</reference>
<dbReference type="AlphaFoldDB" id="A0AAW1KMR3"/>
<name>A0AAW1KMR3_POPJA</name>
<evidence type="ECO:0000313" key="3">
    <source>
        <dbReference type="Proteomes" id="UP001458880"/>
    </source>
</evidence>
<dbReference type="EMBL" id="JASPKY010000213">
    <property type="protein sequence ID" value="KAK9720155.1"/>
    <property type="molecule type" value="Genomic_DNA"/>
</dbReference>
<organism evidence="2 3">
    <name type="scientific">Popillia japonica</name>
    <name type="common">Japanese beetle</name>
    <dbReference type="NCBI Taxonomy" id="7064"/>
    <lineage>
        <taxon>Eukaryota</taxon>
        <taxon>Metazoa</taxon>
        <taxon>Ecdysozoa</taxon>
        <taxon>Arthropoda</taxon>
        <taxon>Hexapoda</taxon>
        <taxon>Insecta</taxon>
        <taxon>Pterygota</taxon>
        <taxon>Neoptera</taxon>
        <taxon>Endopterygota</taxon>
        <taxon>Coleoptera</taxon>
        <taxon>Polyphaga</taxon>
        <taxon>Scarabaeiformia</taxon>
        <taxon>Scarabaeidae</taxon>
        <taxon>Rutelinae</taxon>
        <taxon>Popillia</taxon>
    </lineage>
</organism>